<feature type="transmembrane region" description="Helical" evidence="1">
    <location>
        <begin position="112"/>
        <end position="132"/>
    </location>
</feature>
<keyword evidence="1" id="KW-0472">Membrane</keyword>
<feature type="transmembrane region" description="Helical" evidence="1">
    <location>
        <begin position="28"/>
        <end position="45"/>
    </location>
</feature>
<evidence type="ECO:0000313" key="2">
    <source>
        <dbReference type="EMBL" id="MFC0581022.1"/>
    </source>
</evidence>
<feature type="transmembrane region" description="Helical" evidence="1">
    <location>
        <begin position="89"/>
        <end position="106"/>
    </location>
</feature>
<keyword evidence="3" id="KW-1185">Reference proteome</keyword>
<dbReference type="RefSeq" id="WP_377457521.1">
    <property type="nucleotide sequence ID" value="NZ_JBHLUB010000001.1"/>
</dbReference>
<gene>
    <name evidence="2" type="ORF">ACFFFR_01285</name>
</gene>
<comment type="caution">
    <text evidence="2">The sequence shown here is derived from an EMBL/GenBank/DDBJ whole genome shotgun (WGS) entry which is preliminary data.</text>
</comment>
<organism evidence="2 3">
    <name type="scientific">Micrococcoides hystricis</name>
    <dbReference type="NCBI Taxonomy" id="1572761"/>
    <lineage>
        <taxon>Bacteria</taxon>
        <taxon>Bacillati</taxon>
        <taxon>Actinomycetota</taxon>
        <taxon>Actinomycetes</taxon>
        <taxon>Micrococcales</taxon>
        <taxon>Micrococcaceae</taxon>
        <taxon>Micrococcoides</taxon>
    </lineage>
</organism>
<accession>A0ABV6P7C4</accession>
<feature type="transmembrane region" description="Helical" evidence="1">
    <location>
        <begin position="57"/>
        <end position="77"/>
    </location>
</feature>
<name>A0ABV6P7C4_9MICC</name>
<proteinExistence type="predicted"/>
<reference evidence="2 3" key="1">
    <citation type="submission" date="2024-09" db="EMBL/GenBank/DDBJ databases">
        <authorList>
            <person name="Sun Q."/>
            <person name="Mori K."/>
        </authorList>
    </citation>
    <scope>NUCLEOTIDE SEQUENCE [LARGE SCALE GENOMIC DNA]</scope>
    <source>
        <strain evidence="2 3">NCAIM B.02604</strain>
    </source>
</reference>
<evidence type="ECO:0000256" key="1">
    <source>
        <dbReference type="SAM" id="Phobius"/>
    </source>
</evidence>
<keyword evidence="1" id="KW-0812">Transmembrane</keyword>
<dbReference type="Proteomes" id="UP001589862">
    <property type="component" value="Unassembled WGS sequence"/>
</dbReference>
<evidence type="ECO:0000313" key="3">
    <source>
        <dbReference type="Proteomes" id="UP001589862"/>
    </source>
</evidence>
<dbReference type="Pfam" id="PF11255">
    <property type="entry name" value="DUF3054"/>
    <property type="match status" value="1"/>
</dbReference>
<sequence>MANFDEPVEEAASEATEGLVRQSPAWKLMLVIDVVLVLVFAYLGMISHHESADALTYIRIASPFLLAYAGAAIFTGIWRTAHVFWPQGVTLWFITAFGGILLRYLFGDGVALAFQLVAAGTLALFLLGRRMLSNFIVTRPAKRA</sequence>
<keyword evidence="1" id="KW-1133">Transmembrane helix</keyword>
<dbReference type="InterPro" id="IPR021414">
    <property type="entry name" value="DUF3054"/>
</dbReference>
<dbReference type="EMBL" id="JBHLUB010000001">
    <property type="protein sequence ID" value="MFC0581022.1"/>
    <property type="molecule type" value="Genomic_DNA"/>
</dbReference>
<protein>
    <submittedName>
        <fullName evidence="2">DUF3054 domain-containing protein</fullName>
    </submittedName>
</protein>